<dbReference type="EMBL" id="BEZZ01000344">
    <property type="protein sequence ID" value="GCC31137.1"/>
    <property type="molecule type" value="Genomic_DNA"/>
</dbReference>
<organism evidence="1 2">
    <name type="scientific">Chiloscyllium punctatum</name>
    <name type="common">Brownbanded bambooshark</name>
    <name type="synonym">Hemiscyllium punctatum</name>
    <dbReference type="NCBI Taxonomy" id="137246"/>
    <lineage>
        <taxon>Eukaryota</taxon>
        <taxon>Metazoa</taxon>
        <taxon>Chordata</taxon>
        <taxon>Craniata</taxon>
        <taxon>Vertebrata</taxon>
        <taxon>Chondrichthyes</taxon>
        <taxon>Elasmobranchii</taxon>
        <taxon>Galeomorphii</taxon>
        <taxon>Galeoidea</taxon>
        <taxon>Orectolobiformes</taxon>
        <taxon>Hemiscylliidae</taxon>
        <taxon>Chiloscyllium</taxon>
    </lineage>
</organism>
<dbReference type="AlphaFoldDB" id="A0A401SL59"/>
<evidence type="ECO:0000313" key="2">
    <source>
        <dbReference type="Proteomes" id="UP000287033"/>
    </source>
</evidence>
<proteinExistence type="predicted"/>
<sequence>MLRSSLGCLMYTSQLFQKVEVSILFTKHQRPFHHSSSAEKEDSFWIQSLTLLKEKAPLFTRFEEDIHYNKLSLQESL</sequence>
<dbReference type="Proteomes" id="UP000287033">
    <property type="component" value="Unassembled WGS sequence"/>
</dbReference>
<name>A0A401SL59_CHIPU</name>
<accession>A0A401SL59</accession>
<evidence type="ECO:0000313" key="1">
    <source>
        <dbReference type="EMBL" id="GCC31137.1"/>
    </source>
</evidence>
<comment type="caution">
    <text evidence="1">The sequence shown here is derived from an EMBL/GenBank/DDBJ whole genome shotgun (WGS) entry which is preliminary data.</text>
</comment>
<gene>
    <name evidence="1" type="ORF">chiPu_0009593</name>
</gene>
<keyword evidence="2" id="KW-1185">Reference proteome</keyword>
<reference evidence="1 2" key="1">
    <citation type="journal article" date="2018" name="Nat. Ecol. Evol.">
        <title>Shark genomes provide insights into elasmobranch evolution and the origin of vertebrates.</title>
        <authorList>
            <person name="Hara Y"/>
            <person name="Yamaguchi K"/>
            <person name="Onimaru K"/>
            <person name="Kadota M"/>
            <person name="Koyanagi M"/>
            <person name="Keeley SD"/>
            <person name="Tatsumi K"/>
            <person name="Tanaka K"/>
            <person name="Motone F"/>
            <person name="Kageyama Y"/>
            <person name="Nozu R"/>
            <person name="Adachi N"/>
            <person name="Nishimura O"/>
            <person name="Nakagawa R"/>
            <person name="Tanegashima C"/>
            <person name="Kiyatake I"/>
            <person name="Matsumoto R"/>
            <person name="Murakumo K"/>
            <person name="Nishida K"/>
            <person name="Terakita A"/>
            <person name="Kuratani S"/>
            <person name="Sato K"/>
            <person name="Hyodo S Kuraku.S."/>
        </authorList>
    </citation>
    <scope>NUCLEOTIDE SEQUENCE [LARGE SCALE GENOMIC DNA]</scope>
</reference>
<protein>
    <submittedName>
        <fullName evidence="1">Uncharacterized protein</fullName>
    </submittedName>
</protein>